<dbReference type="KEGG" id="mpro:BJP34_29375"/>
<keyword evidence="2 7" id="KW-0489">Methyltransferase</keyword>
<gene>
    <name evidence="7" type="ORF">BJP34_29375</name>
</gene>
<dbReference type="RefSeq" id="WP_070395399.1">
    <property type="nucleotide sequence ID" value="NZ_CP017599.1"/>
</dbReference>
<dbReference type="SUPFAM" id="SSF53335">
    <property type="entry name" value="S-adenosyl-L-methionine-dependent methyltransferases"/>
    <property type="match status" value="1"/>
</dbReference>
<dbReference type="AlphaFoldDB" id="A0A1D8TZY1"/>
<dbReference type="InterPro" id="IPR050447">
    <property type="entry name" value="Erg6_SMT_methyltransf"/>
</dbReference>
<accession>A0A1D8TZY1</accession>
<organism evidence="7 8">
    <name type="scientific">Moorena producens PAL-8-15-08-1</name>
    <dbReference type="NCBI Taxonomy" id="1458985"/>
    <lineage>
        <taxon>Bacteria</taxon>
        <taxon>Bacillati</taxon>
        <taxon>Cyanobacteriota</taxon>
        <taxon>Cyanophyceae</taxon>
        <taxon>Coleofasciculales</taxon>
        <taxon>Coleofasciculaceae</taxon>
        <taxon>Moorena</taxon>
    </lineage>
</organism>
<keyword evidence="3 7" id="KW-0808">Transferase</keyword>
<dbReference type="Gene3D" id="3.40.50.150">
    <property type="entry name" value="Vaccinia Virus protein VP39"/>
    <property type="match status" value="1"/>
</dbReference>
<dbReference type="InterPro" id="IPR013216">
    <property type="entry name" value="Methyltransf_11"/>
</dbReference>
<evidence type="ECO:0000256" key="1">
    <source>
        <dbReference type="ARBA" id="ARBA00008361"/>
    </source>
</evidence>
<evidence type="ECO:0000256" key="2">
    <source>
        <dbReference type="ARBA" id="ARBA00022603"/>
    </source>
</evidence>
<dbReference type="STRING" id="1458985.BJP34_29375"/>
<dbReference type="FunFam" id="3.40.50.150:FF:000461">
    <property type="entry name" value="Sarcosine/dimethylglycine N-methyltransferase"/>
    <property type="match status" value="1"/>
</dbReference>
<evidence type="ECO:0000259" key="6">
    <source>
        <dbReference type="Pfam" id="PF08241"/>
    </source>
</evidence>
<evidence type="ECO:0000313" key="7">
    <source>
        <dbReference type="EMBL" id="AOX03006.1"/>
    </source>
</evidence>
<comment type="similarity">
    <text evidence="1">Belongs to the methyltransferase superfamily.</text>
</comment>
<dbReference type="GO" id="GO:0052729">
    <property type="term" value="F:dimethylglycine N-methyltransferase activity"/>
    <property type="evidence" value="ECO:0007669"/>
    <property type="project" value="UniProtKB-ARBA"/>
</dbReference>
<dbReference type="GO" id="GO:0019286">
    <property type="term" value="P:glycine betaine biosynthetic process from glycine"/>
    <property type="evidence" value="ECO:0007669"/>
    <property type="project" value="UniProtKB-ARBA"/>
</dbReference>
<evidence type="ECO:0000256" key="4">
    <source>
        <dbReference type="ARBA" id="ARBA00022691"/>
    </source>
</evidence>
<proteinExistence type="inferred from homology"/>
<dbReference type="InterPro" id="IPR029063">
    <property type="entry name" value="SAM-dependent_MTases_sf"/>
</dbReference>
<sequence length="278" mass="31989">MNTTYSEAVKTAQTYYDGAETDQLYATFWGGEHITYGIYKSSDEPIHDASKRTVETIAQTLENLAPDSRVIDLGAGYGGAARYLAKTYGCSVCCLNLSERQNQRNRQLNQEQNLAHLVEVTQGSFEDIPYPDNSFNIVWSQDAILHSSDRTQVFEEIKRVLQPGGELIFTDPMQKETCPPGLLQPAFDRLGIKDMGSYRFYSQTAQELGFEELHFIDLSENVPIHYRRFGKEVRERYQEVVTMTSTELADKTLKSIEPWIEYYEKGYMQWGILHFRLR</sequence>
<dbReference type="CDD" id="cd02440">
    <property type="entry name" value="AdoMet_MTases"/>
    <property type="match status" value="1"/>
</dbReference>
<evidence type="ECO:0000256" key="3">
    <source>
        <dbReference type="ARBA" id="ARBA00022679"/>
    </source>
</evidence>
<protein>
    <submittedName>
        <fullName evidence="7">Methyltransferase</fullName>
    </submittedName>
</protein>
<dbReference type="Pfam" id="PF08241">
    <property type="entry name" value="Methyltransf_11"/>
    <property type="match status" value="1"/>
</dbReference>
<name>A0A1D8TZY1_9CYAN</name>
<keyword evidence="4" id="KW-0949">S-adenosyl-L-methionine</keyword>
<dbReference type="PANTHER" id="PTHR44068">
    <property type="entry name" value="ZGC:194242"/>
    <property type="match status" value="1"/>
</dbReference>
<evidence type="ECO:0000256" key="5">
    <source>
        <dbReference type="ARBA" id="ARBA00060542"/>
    </source>
</evidence>
<evidence type="ECO:0000313" key="8">
    <source>
        <dbReference type="Proteomes" id="UP000177870"/>
    </source>
</evidence>
<comment type="pathway">
    <text evidence="5">Amine and polyamine biosynthesis; betaine biosynthesis via glycine pathway; betaine from glycine: step 3/3.</text>
</comment>
<reference evidence="8" key="1">
    <citation type="submission" date="2016-10" db="EMBL/GenBank/DDBJ databases">
        <title>Comparative genomics uncovers the prolific and rare metabolic potential of the cyanobacterial genus Moorea.</title>
        <authorList>
            <person name="Leao T."/>
            <person name="Castelao G."/>
            <person name="Korobeynikov A."/>
            <person name="Monroe E.A."/>
            <person name="Podell S."/>
            <person name="Glukhov E."/>
            <person name="Allen E."/>
            <person name="Gerwick W.H."/>
            <person name="Gerwick L."/>
        </authorList>
    </citation>
    <scope>NUCLEOTIDE SEQUENCE [LARGE SCALE GENOMIC DNA]</scope>
    <source>
        <strain evidence="8">PAL-8-15-08-1</strain>
    </source>
</reference>
<dbReference type="PANTHER" id="PTHR44068:SF11">
    <property type="entry name" value="GERANYL DIPHOSPHATE 2-C-METHYLTRANSFERASE"/>
    <property type="match status" value="1"/>
</dbReference>
<dbReference type="EMBL" id="CP017599">
    <property type="protein sequence ID" value="AOX03006.1"/>
    <property type="molecule type" value="Genomic_DNA"/>
</dbReference>
<feature type="domain" description="Methyltransferase type 11" evidence="6">
    <location>
        <begin position="72"/>
        <end position="169"/>
    </location>
</feature>
<dbReference type="OrthoDB" id="529208at2"/>
<dbReference type="Proteomes" id="UP000177870">
    <property type="component" value="Chromosome"/>
</dbReference>
<dbReference type="GO" id="GO:0032259">
    <property type="term" value="P:methylation"/>
    <property type="evidence" value="ECO:0007669"/>
    <property type="project" value="UniProtKB-KW"/>
</dbReference>